<dbReference type="Proteomes" id="UP000198558">
    <property type="component" value="Unassembled WGS sequence"/>
</dbReference>
<reference evidence="2 5" key="3">
    <citation type="journal article" date="2020" name="Microbiome">
        <title>Single-cell genomics of uncultured bacteria reveals dietary fiber responders in the mouse gut microbiota.</title>
        <authorList>
            <person name="Chijiiwa R."/>
            <person name="Hosokawa M."/>
            <person name="Kogawa M."/>
            <person name="Nishikawa Y."/>
            <person name="Ide K."/>
            <person name="Sakanashi C."/>
            <person name="Takahashi K."/>
            <person name="Takeyama H."/>
        </authorList>
    </citation>
    <scope>NUCLEOTIDE SEQUENCE [LARGE SCALE GENOMIC DNA]</scope>
    <source>
        <strain evidence="2">IMSAGC_017</strain>
    </source>
</reference>
<proteinExistence type="predicted"/>
<dbReference type="AlphaFoldDB" id="A0A1I0BCV9"/>
<keyword evidence="4" id="KW-1185">Reference proteome</keyword>
<evidence type="ECO:0000256" key="1">
    <source>
        <dbReference type="SAM" id="Phobius"/>
    </source>
</evidence>
<dbReference type="RefSeq" id="WP_092351321.1">
    <property type="nucleotide sequence ID" value="NZ_BLMI01000234.1"/>
</dbReference>
<accession>A0A1I0BCV9</accession>
<reference evidence="4" key="2">
    <citation type="submission" date="2016-10" db="EMBL/GenBank/DDBJ databases">
        <authorList>
            <person name="Varghese N."/>
            <person name="Submissions S."/>
        </authorList>
    </citation>
    <scope>NUCLEOTIDE SEQUENCE [LARGE SCALE GENOMIC DNA]</scope>
    <source>
        <strain evidence="4">DSM 1551</strain>
    </source>
</reference>
<gene>
    <name evidence="2" type="ORF">IMSAGC017_01880</name>
    <name evidence="3" type="ORF">SAMN04489758_10167</name>
</gene>
<evidence type="ECO:0000313" key="4">
    <source>
        <dbReference type="Proteomes" id="UP000198558"/>
    </source>
</evidence>
<sequence length="135" mass="15551">MRDNQGFTLVEVIFTISIIIILSLFTLSFAISSPPQLSIDQQCSKVIDLLEEVKAKALINHKQINVLIDINQISYNYQKEFIVKLDENYYFQDSFELYFNKNGNVNSGNHLNICNQKECRSIIFNVGSGVFYVKE</sequence>
<dbReference type="InterPro" id="IPR012902">
    <property type="entry name" value="N_methyl_site"/>
</dbReference>
<reference evidence="3" key="1">
    <citation type="submission" date="2016-10" db="EMBL/GenBank/DDBJ databases">
        <authorList>
            <person name="de Groot N.N."/>
        </authorList>
    </citation>
    <scope>NUCLEOTIDE SEQUENCE [LARGE SCALE GENOMIC DNA]</scope>
    <source>
        <strain evidence="3">DSM 1551</strain>
    </source>
</reference>
<keyword evidence="1" id="KW-0812">Transmembrane</keyword>
<dbReference type="InterPro" id="IPR016785">
    <property type="entry name" value="ComGD"/>
</dbReference>
<dbReference type="Pfam" id="PF07963">
    <property type="entry name" value="N_methyl"/>
    <property type="match status" value="1"/>
</dbReference>
<dbReference type="PIRSF" id="PIRSF021292">
    <property type="entry name" value="Competence_ComGD"/>
    <property type="match status" value="1"/>
</dbReference>
<dbReference type="EMBL" id="BLMI01000234">
    <property type="protein sequence ID" value="GFI41835.1"/>
    <property type="molecule type" value="Genomic_DNA"/>
</dbReference>
<evidence type="ECO:0000313" key="5">
    <source>
        <dbReference type="Proteomes" id="UP000490821"/>
    </source>
</evidence>
<evidence type="ECO:0000313" key="3">
    <source>
        <dbReference type="EMBL" id="SET04679.1"/>
    </source>
</evidence>
<dbReference type="NCBIfam" id="TIGR02532">
    <property type="entry name" value="IV_pilin_GFxxxE"/>
    <property type="match status" value="1"/>
</dbReference>
<keyword evidence="1" id="KW-1133">Transmembrane helix</keyword>
<dbReference type="PROSITE" id="PS00409">
    <property type="entry name" value="PROKAR_NTER_METHYL"/>
    <property type="match status" value="1"/>
</dbReference>
<protein>
    <submittedName>
        <fullName evidence="3">Prepilin-type N-terminal cleavage/methylation domain-containing protein</fullName>
    </submittedName>
</protein>
<evidence type="ECO:0000313" key="2">
    <source>
        <dbReference type="EMBL" id="GFI41835.1"/>
    </source>
</evidence>
<feature type="transmembrane region" description="Helical" evidence="1">
    <location>
        <begin position="12"/>
        <end position="31"/>
    </location>
</feature>
<dbReference type="GO" id="GO:0030420">
    <property type="term" value="P:establishment of competence for transformation"/>
    <property type="evidence" value="ECO:0007669"/>
    <property type="project" value="InterPro"/>
</dbReference>
<dbReference type="Proteomes" id="UP000490821">
    <property type="component" value="Unassembled WGS sequence"/>
</dbReference>
<keyword evidence="1" id="KW-0472">Membrane</keyword>
<name>A0A1I0BCV9_9FIRM</name>
<dbReference type="EMBL" id="FOIN01000001">
    <property type="protein sequence ID" value="SET04679.1"/>
    <property type="molecule type" value="Genomic_DNA"/>
</dbReference>
<dbReference type="OrthoDB" id="1644851at2"/>
<organism evidence="3 4">
    <name type="scientific">Thomasclavelia cocleata</name>
    <dbReference type="NCBI Taxonomy" id="69824"/>
    <lineage>
        <taxon>Bacteria</taxon>
        <taxon>Bacillati</taxon>
        <taxon>Bacillota</taxon>
        <taxon>Erysipelotrichia</taxon>
        <taxon>Erysipelotrichales</taxon>
        <taxon>Coprobacillaceae</taxon>
        <taxon>Thomasclavelia</taxon>
    </lineage>
</organism>
<dbReference type="GeneID" id="78287115"/>